<name>A0ABQ6DI08_9HYPH</name>
<evidence type="ECO:0000256" key="2">
    <source>
        <dbReference type="SAM" id="Phobius"/>
    </source>
</evidence>
<protein>
    <recommendedName>
        <fullName evidence="5">ABC transmembrane type-1 domain-containing protein</fullName>
    </recommendedName>
</protein>
<reference evidence="4" key="1">
    <citation type="journal article" date="2019" name="Int. J. Syst. Evol. Microbiol.">
        <title>The Global Catalogue of Microorganisms (GCM) 10K type strain sequencing project: providing services to taxonomists for standard genome sequencing and annotation.</title>
        <authorList>
            <consortium name="The Broad Institute Genomics Platform"/>
            <consortium name="The Broad Institute Genome Sequencing Center for Infectious Disease"/>
            <person name="Wu L."/>
            <person name="Ma J."/>
        </authorList>
    </citation>
    <scope>NUCLEOTIDE SEQUENCE [LARGE SCALE GENOMIC DNA]</scope>
    <source>
        <strain evidence="4">NBRC 107715</strain>
    </source>
</reference>
<keyword evidence="4" id="KW-1185">Reference proteome</keyword>
<organism evidence="3 4">
    <name type="scientific">Methylobacterium oxalidis</name>
    <dbReference type="NCBI Taxonomy" id="944322"/>
    <lineage>
        <taxon>Bacteria</taxon>
        <taxon>Pseudomonadati</taxon>
        <taxon>Pseudomonadota</taxon>
        <taxon>Alphaproteobacteria</taxon>
        <taxon>Hyphomicrobiales</taxon>
        <taxon>Methylobacteriaceae</taxon>
        <taxon>Methylobacterium</taxon>
    </lineage>
</organism>
<sequence length="154" mass="16487">MNRDEAGEDWRSVSTRTPDEKMISLADARANEPGRGRTAVRPEQIPAPGWRDILWRVVLSLPEDRVLATAGGVAFFALLATFPGLATIVSLYALFSNPNAIGQHLSLCSRVCSRTGCWIFSMTSWCASRARAVAPSAPPRSSASSSPSGAPTRA</sequence>
<gene>
    <name evidence="3" type="ORF">GCM10007888_28810</name>
</gene>
<evidence type="ECO:0000256" key="1">
    <source>
        <dbReference type="SAM" id="MobiDB-lite"/>
    </source>
</evidence>
<dbReference type="EMBL" id="BSPK01000041">
    <property type="protein sequence ID" value="GLS64500.1"/>
    <property type="molecule type" value="Genomic_DNA"/>
</dbReference>
<feature type="region of interest" description="Disordered" evidence="1">
    <location>
        <begin position="1"/>
        <end position="22"/>
    </location>
</feature>
<keyword evidence="2" id="KW-1133">Transmembrane helix</keyword>
<feature type="region of interest" description="Disordered" evidence="1">
    <location>
        <begin position="133"/>
        <end position="154"/>
    </location>
</feature>
<proteinExistence type="predicted"/>
<comment type="caution">
    <text evidence="3">The sequence shown here is derived from an EMBL/GenBank/DDBJ whole genome shotgun (WGS) entry which is preliminary data.</text>
</comment>
<evidence type="ECO:0008006" key="5">
    <source>
        <dbReference type="Google" id="ProtNLM"/>
    </source>
</evidence>
<keyword evidence="2" id="KW-0812">Transmembrane</keyword>
<feature type="transmembrane region" description="Helical" evidence="2">
    <location>
        <begin position="66"/>
        <end position="95"/>
    </location>
</feature>
<keyword evidence="2" id="KW-0472">Membrane</keyword>
<accession>A0ABQ6DI08</accession>
<evidence type="ECO:0000313" key="3">
    <source>
        <dbReference type="EMBL" id="GLS64500.1"/>
    </source>
</evidence>
<evidence type="ECO:0000313" key="4">
    <source>
        <dbReference type="Proteomes" id="UP001156856"/>
    </source>
</evidence>
<dbReference type="Proteomes" id="UP001156856">
    <property type="component" value="Unassembled WGS sequence"/>
</dbReference>